<protein>
    <submittedName>
        <fullName evidence="2">PorT family protein</fullName>
    </submittedName>
</protein>
<gene>
    <name evidence="2" type="ORF">FHG64_14205</name>
</gene>
<dbReference type="KEGG" id="afla:FHG64_14205"/>
<dbReference type="SUPFAM" id="SSF56925">
    <property type="entry name" value="OMPA-like"/>
    <property type="match status" value="1"/>
</dbReference>
<reference evidence="2 3" key="1">
    <citation type="submission" date="2019-06" db="EMBL/GenBank/DDBJ databases">
        <title>Complete genome sequence of Antarcticibacterium flavum KCTC 52984T from an Antarctic marine sediment.</title>
        <authorList>
            <person name="Lee Y.M."/>
            <person name="Shin S.C."/>
        </authorList>
    </citation>
    <scope>NUCLEOTIDE SEQUENCE [LARGE SCALE GENOMIC DNA]</scope>
    <source>
        <strain evidence="2 3">KCTC 52984</strain>
    </source>
</reference>
<dbReference type="Proteomes" id="UP000309016">
    <property type="component" value="Chromosome"/>
</dbReference>
<organism evidence="2 3">
    <name type="scientific">Antarcticibacterium flavum</name>
    <dbReference type="NCBI Taxonomy" id="2058175"/>
    <lineage>
        <taxon>Bacteria</taxon>
        <taxon>Pseudomonadati</taxon>
        <taxon>Bacteroidota</taxon>
        <taxon>Flavobacteriia</taxon>
        <taxon>Flavobacteriales</taxon>
        <taxon>Flavobacteriaceae</taxon>
        <taxon>Antarcticibacterium</taxon>
    </lineage>
</organism>
<feature type="signal peptide" evidence="1">
    <location>
        <begin position="1"/>
        <end position="18"/>
    </location>
</feature>
<dbReference type="RefSeq" id="WP_139067022.1">
    <property type="nucleotide sequence ID" value="NZ_CP040812.1"/>
</dbReference>
<proteinExistence type="predicted"/>
<accession>A0A5B7X750</accession>
<evidence type="ECO:0000256" key="1">
    <source>
        <dbReference type="SAM" id="SignalP"/>
    </source>
</evidence>
<dbReference type="InterPro" id="IPR011250">
    <property type="entry name" value="OMP/PagP_B-barrel"/>
</dbReference>
<sequence length="196" mass="21323">MKKLILAAFLIVGTGVMAQTSYGIKGGLNYGATGDYENFSDIAGDATTIEGKSKTGYHLGGFARFGFLGIFLQPELMYTRLNTEYGSIDYKLDKIDAPILLGVNILGPLNIKAGPSFQYILKNELENSNLKVSDVENDITLGYQLGAGVSLGRLGFDVRYEGAFTENTAFSDTASENFSIDSRPSQWIFSLAYSFN</sequence>
<evidence type="ECO:0000313" key="2">
    <source>
        <dbReference type="EMBL" id="QCY70463.1"/>
    </source>
</evidence>
<keyword evidence="3" id="KW-1185">Reference proteome</keyword>
<dbReference type="AlphaFoldDB" id="A0A5B7X750"/>
<name>A0A5B7X750_9FLAO</name>
<feature type="chain" id="PRO_5022872881" evidence="1">
    <location>
        <begin position="19"/>
        <end position="196"/>
    </location>
</feature>
<dbReference type="OrthoDB" id="1431594at2"/>
<dbReference type="EMBL" id="CP040812">
    <property type="protein sequence ID" value="QCY70463.1"/>
    <property type="molecule type" value="Genomic_DNA"/>
</dbReference>
<keyword evidence="1" id="KW-0732">Signal</keyword>
<evidence type="ECO:0000313" key="3">
    <source>
        <dbReference type="Proteomes" id="UP000309016"/>
    </source>
</evidence>